<dbReference type="Proteomes" id="UP000092627">
    <property type="component" value="Unassembled WGS sequence"/>
</dbReference>
<keyword evidence="3" id="KW-1185">Reference proteome</keyword>
<evidence type="ECO:0000259" key="1">
    <source>
        <dbReference type="Pfam" id="PF06527"/>
    </source>
</evidence>
<evidence type="ECO:0000313" key="3">
    <source>
        <dbReference type="Proteomes" id="UP000092627"/>
    </source>
</evidence>
<dbReference type="InterPro" id="IPR009492">
    <property type="entry name" value="TniQ"/>
</dbReference>
<sequence length="294" mass="35799">MNYIQLFPDEHIYSAVIRYWYKSGDMFLTRRHRFKLHDIPFHSFKVKAPLWTDINRVIERYRFSEPDEYLLRLNHTTLPLLLISAEYEDLYKYVLSGKGYRYREARINSDHRWRLCPICFQEEQQRIGIAYWHVSHQLPSLMYCTVHNVRLHTHDSLSVLDNQLPHHVIDISEPILEAEEWERPWQDFIVKLYDKMKTNPQWIQEALTEIKSETQHWHRPENFGRTKHIHSFRREIEADIGFSFDYLTDFTTNTPKDVFNMFWHPEQLFKTRVSPSSVLLGLFWKRDHLKCFEV</sequence>
<reference evidence="2 3" key="1">
    <citation type="submission" date="2016-06" db="EMBL/GenBank/DDBJ databases">
        <authorList>
            <person name="Kjaerup R.B."/>
            <person name="Dalgaard T.S."/>
            <person name="Juul-Madsen H.R."/>
        </authorList>
    </citation>
    <scope>NUCLEOTIDE SEQUENCE [LARGE SCALE GENOMIC DNA]</scope>
    <source>
        <strain evidence="2 3">CECT 5080</strain>
    </source>
</reference>
<evidence type="ECO:0000313" key="2">
    <source>
        <dbReference type="EMBL" id="SBS28400.1"/>
    </source>
</evidence>
<dbReference type="Pfam" id="PF06527">
    <property type="entry name" value="TniQ"/>
    <property type="match status" value="1"/>
</dbReference>
<protein>
    <recommendedName>
        <fullName evidence="1">TniQ domain-containing protein</fullName>
    </recommendedName>
</protein>
<name>A0A1A8T9T6_9GAMM</name>
<organism evidence="2 3">
    <name type="scientific">Marinomonas aquimarina</name>
    <dbReference type="NCBI Taxonomy" id="295068"/>
    <lineage>
        <taxon>Bacteria</taxon>
        <taxon>Pseudomonadati</taxon>
        <taxon>Pseudomonadota</taxon>
        <taxon>Gammaproteobacteria</taxon>
        <taxon>Oceanospirillales</taxon>
        <taxon>Oceanospirillaceae</taxon>
        <taxon>Marinomonas</taxon>
    </lineage>
</organism>
<dbReference type="EMBL" id="FLOC01000005">
    <property type="protein sequence ID" value="SBS28400.1"/>
    <property type="molecule type" value="Genomic_DNA"/>
</dbReference>
<proteinExistence type="predicted"/>
<feature type="domain" description="TniQ" evidence="1">
    <location>
        <begin position="5"/>
        <end position="151"/>
    </location>
</feature>
<dbReference type="RefSeq" id="WP_067206612.1">
    <property type="nucleotide sequence ID" value="NZ_FLOC01000005.1"/>
</dbReference>
<gene>
    <name evidence="2" type="ORF">MAQ5080_01083</name>
</gene>
<dbReference type="OrthoDB" id="470139at2"/>
<dbReference type="STRING" id="295068.MAQ5080_01083"/>
<dbReference type="AlphaFoldDB" id="A0A1A8T9T6"/>
<accession>A0A1A8T9T6</accession>